<dbReference type="Pfam" id="PF13649">
    <property type="entry name" value="Methyltransf_25"/>
    <property type="match status" value="1"/>
</dbReference>
<evidence type="ECO:0000313" key="3">
    <source>
        <dbReference type="EMBL" id="MBB0231859.1"/>
    </source>
</evidence>
<dbReference type="Gene3D" id="3.40.50.150">
    <property type="entry name" value="Vaccinia Virus protein VP39"/>
    <property type="match status" value="2"/>
</dbReference>
<comment type="caution">
    <text evidence="3">The sequence shown here is derived from an EMBL/GenBank/DDBJ whole genome shotgun (WGS) entry which is preliminary data.</text>
</comment>
<feature type="region of interest" description="Disordered" evidence="1">
    <location>
        <begin position="164"/>
        <end position="183"/>
    </location>
</feature>
<organism evidence="3 4">
    <name type="scientific">Streptomyces calidiresistens</name>
    <dbReference type="NCBI Taxonomy" id="1485586"/>
    <lineage>
        <taxon>Bacteria</taxon>
        <taxon>Bacillati</taxon>
        <taxon>Actinomycetota</taxon>
        <taxon>Actinomycetes</taxon>
        <taxon>Kitasatosporales</taxon>
        <taxon>Streptomycetaceae</taxon>
        <taxon>Streptomyces</taxon>
    </lineage>
</organism>
<keyword evidence="4" id="KW-1185">Reference proteome</keyword>
<keyword evidence="3" id="KW-0808">Transferase</keyword>
<dbReference type="InterPro" id="IPR029063">
    <property type="entry name" value="SAM-dependent_MTases_sf"/>
</dbReference>
<dbReference type="Proteomes" id="UP000530234">
    <property type="component" value="Unassembled WGS sequence"/>
</dbReference>
<dbReference type="RefSeq" id="WP_182666413.1">
    <property type="nucleotide sequence ID" value="NZ_VKHS01000657.1"/>
</dbReference>
<dbReference type="InterPro" id="IPR041698">
    <property type="entry name" value="Methyltransf_25"/>
</dbReference>
<dbReference type="EMBL" id="VKHS01000657">
    <property type="protein sequence ID" value="MBB0231859.1"/>
    <property type="molecule type" value="Genomic_DNA"/>
</dbReference>
<dbReference type="GO" id="GO:0008168">
    <property type="term" value="F:methyltransferase activity"/>
    <property type="evidence" value="ECO:0007669"/>
    <property type="project" value="UniProtKB-KW"/>
</dbReference>
<evidence type="ECO:0000256" key="1">
    <source>
        <dbReference type="SAM" id="MobiDB-lite"/>
    </source>
</evidence>
<dbReference type="GO" id="GO:0032259">
    <property type="term" value="P:methylation"/>
    <property type="evidence" value="ECO:0007669"/>
    <property type="project" value="UniProtKB-KW"/>
</dbReference>
<protein>
    <submittedName>
        <fullName evidence="3">Methyltransferase domain-containing protein</fullName>
    </submittedName>
</protein>
<reference evidence="4" key="1">
    <citation type="submission" date="2019-10" db="EMBL/GenBank/DDBJ databases">
        <title>Streptomyces sp. nov., a novel actinobacterium isolated from alkaline environment.</title>
        <authorList>
            <person name="Golinska P."/>
        </authorList>
    </citation>
    <scope>NUCLEOTIDE SEQUENCE [LARGE SCALE GENOMIC DNA]</scope>
    <source>
        <strain evidence="4">DSM 42108</strain>
    </source>
</reference>
<evidence type="ECO:0000313" key="4">
    <source>
        <dbReference type="Proteomes" id="UP000530234"/>
    </source>
</evidence>
<accession>A0A7W3T6L1</accession>
<dbReference type="SUPFAM" id="SSF53335">
    <property type="entry name" value="S-adenosyl-L-methionine-dependent methyltransferases"/>
    <property type="match status" value="1"/>
</dbReference>
<feature type="region of interest" description="Disordered" evidence="1">
    <location>
        <begin position="1"/>
        <end position="21"/>
    </location>
</feature>
<keyword evidence="3" id="KW-0489">Methyltransferase</keyword>
<dbReference type="CDD" id="cd02440">
    <property type="entry name" value="AdoMet_MTases"/>
    <property type="match status" value="1"/>
</dbReference>
<feature type="domain" description="Methyltransferase" evidence="2">
    <location>
        <begin position="54"/>
        <end position="146"/>
    </location>
</feature>
<proteinExistence type="predicted"/>
<dbReference type="AlphaFoldDB" id="A0A7W3T6L1"/>
<name>A0A7W3T6L1_9ACTN</name>
<sequence>MDQPEETPENPPPNHFDESVAAGYDDSTATMAEPAVLDPTLDLLTELAAGGETLELGIGTGRVALPLAARGVPVHGIDLSPQMVARLRAKPGGDAIPVAIGDFATTRVEGSFSLAYLIFNTITNLTTQDAQVDCFRNVAEHLAPGGRFLIEVGLPELDRLTAAGDAGETGNAEDIGHRKPAGPFPPAAPGNTVLFRAGPPVWGFDVYDTATQAMSSNHVEIVDGRGTFRSIPFRYVWPAEMDLMARLAGLRPYARWEDWDRTPFTSRSRRIVAVWEKPAAPA</sequence>
<gene>
    <name evidence="3" type="ORF">FOE67_20745</name>
</gene>
<evidence type="ECO:0000259" key="2">
    <source>
        <dbReference type="Pfam" id="PF13649"/>
    </source>
</evidence>